<proteinExistence type="predicted"/>
<reference evidence="2 3" key="1">
    <citation type="journal article" date="2016" name="Fungal Biol.">
        <title>The genome of Xylona heveae provides a window into fungal endophytism.</title>
        <authorList>
            <person name="Gazis R."/>
            <person name="Kuo A."/>
            <person name="Riley R."/>
            <person name="LaButti K."/>
            <person name="Lipzen A."/>
            <person name="Lin J."/>
            <person name="Amirebrahimi M."/>
            <person name="Hesse C.N."/>
            <person name="Spatafora J.W."/>
            <person name="Henrissat B."/>
            <person name="Hainaut M."/>
            <person name="Grigoriev I.V."/>
            <person name="Hibbett D.S."/>
        </authorList>
    </citation>
    <scope>NUCLEOTIDE SEQUENCE [LARGE SCALE GENOMIC DNA]</scope>
    <source>
        <strain evidence="2 3">TC161</strain>
    </source>
</reference>
<dbReference type="GeneID" id="28899420"/>
<feature type="region of interest" description="Disordered" evidence="1">
    <location>
        <begin position="211"/>
        <end position="250"/>
    </location>
</feature>
<accession>A0A165GS43</accession>
<dbReference type="OrthoDB" id="3431997at2759"/>
<evidence type="ECO:0000313" key="3">
    <source>
        <dbReference type="Proteomes" id="UP000076632"/>
    </source>
</evidence>
<sequence>MIRADIVDIAEMELQHFKDAPPAYPDPPSYRPDRYKTLSIYHTGLTGRSSLITTSSPHSPLIVGQSTPNKPVYYSDVSSWTLGQPSVTLHRGGSNRRRVLAVAQFPYDSTDIKIGMLHGDSRIMGSTNYDELDTQGSVSWQYARPPSLSKNYFWGIAGLPGYSRGELVFRIPTDMIDGTLGQTGSSREIEFVWKRTHHDHMQVPCDDDDGGVVGGGGGEEDVFGGNTTTTSSTDSHRRKTAHSSSSTTSNRRIPFDSFKLVPAHDPSEVVAQFVSRKLFNLHLRDRGQLVFRTDLAAGQTWEALVLISLLSMLEKERRRAYATQGLSS</sequence>
<dbReference type="InParanoid" id="A0A165GS43"/>
<keyword evidence="3" id="KW-1185">Reference proteome</keyword>
<dbReference type="AlphaFoldDB" id="A0A165GS43"/>
<protein>
    <submittedName>
        <fullName evidence="2">Uncharacterized protein</fullName>
    </submittedName>
</protein>
<dbReference type="RefSeq" id="XP_018188079.1">
    <property type="nucleotide sequence ID" value="XM_018334283.1"/>
</dbReference>
<evidence type="ECO:0000256" key="1">
    <source>
        <dbReference type="SAM" id="MobiDB-lite"/>
    </source>
</evidence>
<evidence type="ECO:0000313" key="2">
    <source>
        <dbReference type="EMBL" id="KZF22524.1"/>
    </source>
</evidence>
<dbReference type="EMBL" id="KV407458">
    <property type="protein sequence ID" value="KZF22524.1"/>
    <property type="molecule type" value="Genomic_DNA"/>
</dbReference>
<organism evidence="2 3">
    <name type="scientific">Xylona heveae (strain CBS 132557 / TC161)</name>
    <dbReference type="NCBI Taxonomy" id="1328760"/>
    <lineage>
        <taxon>Eukaryota</taxon>
        <taxon>Fungi</taxon>
        <taxon>Dikarya</taxon>
        <taxon>Ascomycota</taxon>
        <taxon>Pezizomycotina</taxon>
        <taxon>Xylonomycetes</taxon>
        <taxon>Xylonales</taxon>
        <taxon>Xylonaceae</taxon>
        <taxon>Xylona</taxon>
    </lineage>
</organism>
<feature type="compositionally biased region" description="Low complexity" evidence="1">
    <location>
        <begin position="223"/>
        <end position="233"/>
    </location>
</feature>
<dbReference type="Proteomes" id="UP000076632">
    <property type="component" value="Unassembled WGS sequence"/>
</dbReference>
<gene>
    <name evidence="2" type="ORF">L228DRAFT_260704</name>
</gene>
<name>A0A165GS43_XYLHT</name>